<evidence type="ECO:0000256" key="10">
    <source>
        <dbReference type="ARBA" id="ARBA00023316"/>
    </source>
</evidence>
<comment type="catalytic activity">
    <reaction evidence="11">
        <text>[GlcNAc-(1-&gt;4)-Mur2Ac(oyl-L-Ala-gamma-D-Glu-L-Lys-D-Ala-D-Ala)](n)-di-trans,octa-cis-undecaprenyl diphosphate + beta-D-GlcNAc-(1-&gt;4)-Mur2Ac(oyl-L-Ala-gamma-D-Glu-L-Lys-D-Ala-D-Ala)-di-trans,octa-cis-undecaprenyl diphosphate = [GlcNAc-(1-&gt;4)-Mur2Ac(oyl-L-Ala-gamma-D-Glu-L-Lys-D-Ala-D-Ala)](n+1)-di-trans,octa-cis-undecaprenyl diphosphate + di-trans,octa-cis-undecaprenyl diphosphate + H(+)</text>
        <dbReference type="Rhea" id="RHEA:23708"/>
        <dbReference type="Rhea" id="RHEA-COMP:9602"/>
        <dbReference type="Rhea" id="RHEA-COMP:9603"/>
        <dbReference type="ChEBI" id="CHEBI:15378"/>
        <dbReference type="ChEBI" id="CHEBI:58405"/>
        <dbReference type="ChEBI" id="CHEBI:60033"/>
        <dbReference type="ChEBI" id="CHEBI:78435"/>
        <dbReference type="EC" id="2.4.99.28"/>
    </reaction>
</comment>
<comment type="caution">
    <text evidence="13">The sequence shown here is derived from an EMBL/GenBank/DDBJ whole genome shotgun (WGS) entry which is preliminary data.</text>
</comment>
<dbReference type="PANTHER" id="PTHR30400">
    <property type="entry name" value="MONOFUNCTIONAL BIOSYNTHETIC PEPTIDOGLYCAN TRANSGLYCOSYLASE"/>
    <property type="match status" value="1"/>
</dbReference>
<dbReference type="SUPFAM" id="SSF53955">
    <property type="entry name" value="Lysozyme-like"/>
    <property type="match status" value="1"/>
</dbReference>
<evidence type="ECO:0000256" key="4">
    <source>
        <dbReference type="ARBA" id="ARBA00022679"/>
    </source>
</evidence>
<name>A0ABU1D3Y5_9BURK</name>
<keyword evidence="7 11" id="KW-0573">Peptidoglycan synthesis</keyword>
<dbReference type="InterPro" id="IPR036950">
    <property type="entry name" value="PBP_transglycosylase"/>
</dbReference>
<dbReference type="HAMAP" id="MF_00766">
    <property type="entry name" value="PGT_MtgA"/>
    <property type="match status" value="1"/>
</dbReference>
<reference evidence="13 14" key="1">
    <citation type="submission" date="2023-08" db="EMBL/GenBank/DDBJ databases">
        <title>Alcaligenaceae gen. nov., a novel taxon isolated from the sludge of Yixing Pesticide Factory.</title>
        <authorList>
            <person name="Ruan L."/>
        </authorList>
    </citation>
    <scope>NUCLEOTIDE SEQUENCE [LARGE SCALE GENOMIC DNA]</scope>
    <source>
        <strain evidence="13 14">LG-2</strain>
    </source>
</reference>
<keyword evidence="10 11" id="KW-0961">Cell wall biogenesis/degradation</keyword>
<proteinExistence type="inferred from homology"/>
<evidence type="ECO:0000313" key="14">
    <source>
        <dbReference type="Proteomes" id="UP001232156"/>
    </source>
</evidence>
<keyword evidence="4 11" id="KW-0808">Transferase</keyword>
<evidence type="ECO:0000256" key="7">
    <source>
        <dbReference type="ARBA" id="ARBA00022984"/>
    </source>
</evidence>
<dbReference type="PANTHER" id="PTHR30400:SF0">
    <property type="entry name" value="BIOSYNTHETIC PEPTIDOGLYCAN TRANSGLYCOSYLASE"/>
    <property type="match status" value="1"/>
</dbReference>
<keyword evidence="8 11" id="KW-1133">Transmembrane helix</keyword>
<dbReference type="RefSeq" id="WP_165278462.1">
    <property type="nucleotide sequence ID" value="NZ_JAUZQE010000006.1"/>
</dbReference>
<dbReference type="Gene3D" id="1.10.3810.10">
    <property type="entry name" value="Biosynthetic peptidoglycan transglycosylase-like"/>
    <property type="match status" value="1"/>
</dbReference>
<evidence type="ECO:0000256" key="3">
    <source>
        <dbReference type="ARBA" id="ARBA00022676"/>
    </source>
</evidence>
<keyword evidence="1 11" id="KW-1003">Cell membrane</keyword>
<comment type="similarity">
    <text evidence="11">Belongs to the glycosyltransferase 51 family.</text>
</comment>
<keyword evidence="9 11" id="KW-0472">Membrane</keyword>
<comment type="pathway">
    <text evidence="11">Cell wall biogenesis; peptidoglycan biosynthesis.</text>
</comment>
<evidence type="ECO:0000259" key="12">
    <source>
        <dbReference type="Pfam" id="PF00912"/>
    </source>
</evidence>
<keyword evidence="5 11" id="KW-0812">Transmembrane</keyword>
<accession>A0ABU1D3Y5</accession>
<evidence type="ECO:0000256" key="6">
    <source>
        <dbReference type="ARBA" id="ARBA00022960"/>
    </source>
</evidence>
<keyword evidence="2 11" id="KW-0997">Cell inner membrane</keyword>
<feature type="domain" description="Glycosyl transferase family 51" evidence="12">
    <location>
        <begin position="43"/>
        <end position="213"/>
    </location>
</feature>
<comment type="subcellular location">
    <subcellularLocation>
        <location evidence="11">Cell inner membrane</location>
        <topology evidence="11">Single-pass membrane protein</topology>
    </subcellularLocation>
</comment>
<dbReference type="NCBIfam" id="TIGR02070">
    <property type="entry name" value="mono_pep_trsgly"/>
    <property type="match status" value="1"/>
</dbReference>
<dbReference type="Proteomes" id="UP001232156">
    <property type="component" value="Unassembled WGS sequence"/>
</dbReference>
<organism evidence="13 14">
    <name type="scientific">Yanghanlia caeni</name>
    <dbReference type="NCBI Taxonomy" id="3064283"/>
    <lineage>
        <taxon>Bacteria</taxon>
        <taxon>Pseudomonadati</taxon>
        <taxon>Pseudomonadota</taxon>
        <taxon>Betaproteobacteria</taxon>
        <taxon>Burkholderiales</taxon>
        <taxon>Alcaligenaceae</taxon>
        <taxon>Yanghanlia</taxon>
    </lineage>
</organism>
<dbReference type="InterPro" id="IPR001264">
    <property type="entry name" value="Glyco_trans_51"/>
</dbReference>
<keyword evidence="14" id="KW-1185">Reference proteome</keyword>
<keyword evidence="3 11" id="KW-0328">Glycosyltransferase</keyword>
<evidence type="ECO:0000256" key="11">
    <source>
        <dbReference type="HAMAP-Rule" id="MF_00766"/>
    </source>
</evidence>
<dbReference type="EC" id="2.4.99.28" evidence="11"/>
<dbReference type="EMBL" id="JAUZQE010000006">
    <property type="protein sequence ID" value="MDR4125150.1"/>
    <property type="molecule type" value="Genomic_DNA"/>
</dbReference>
<protein>
    <recommendedName>
        <fullName evidence="11">Biosynthetic peptidoglycan transglycosylase</fullName>
        <ecNumber evidence="11">2.4.99.28</ecNumber>
    </recommendedName>
    <alternativeName>
        <fullName evidence="11">Glycan polymerase</fullName>
    </alternativeName>
    <alternativeName>
        <fullName evidence="11">Peptidoglycan glycosyltransferase MtgA</fullName>
        <shortName evidence="11">PGT</shortName>
    </alternativeName>
</protein>
<evidence type="ECO:0000313" key="13">
    <source>
        <dbReference type="EMBL" id="MDR4125150.1"/>
    </source>
</evidence>
<evidence type="ECO:0000256" key="5">
    <source>
        <dbReference type="ARBA" id="ARBA00022692"/>
    </source>
</evidence>
<dbReference type="InterPro" id="IPR011812">
    <property type="entry name" value="Pep_trsgly"/>
</dbReference>
<evidence type="ECO:0000256" key="8">
    <source>
        <dbReference type="ARBA" id="ARBA00022989"/>
    </source>
</evidence>
<dbReference type="GO" id="GO:0016757">
    <property type="term" value="F:glycosyltransferase activity"/>
    <property type="evidence" value="ECO:0007669"/>
    <property type="project" value="UniProtKB-KW"/>
</dbReference>
<evidence type="ECO:0000256" key="2">
    <source>
        <dbReference type="ARBA" id="ARBA00022519"/>
    </source>
</evidence>
<dbReference type="InterPro" id="IPR023346">
    <property type="entry name" value="Lysozyme-like_dom_sf"/>
</dbReference>
<evidence type="ECO:0000256" key="1">
    <source>
        <dbReference type="ARBA" id="ARBA00022475"/>
    </source>
</evidence>
<evidence type="ECO:0000256" key="9">
    <source>
        <dbReference type="ARBA" id="ARBA00023136"/>
    </source>
</evidence>
<gene>
    <name evidence="11 13" type="primary">mtgA</name>
    <name evidence="13" type="ORF">Q8947_04010</name>
</gene>
<keyword evidence="6 11" id="KW-0133">Cell shape</keyword>
<sequence length="219" mass="25367">MLFLLYQAGLFILVIWYGFHNPSSTAIMQQTLRVLRQDNPEARLQHEWVPYDKISTHLKRAVVAAEDSNFINHSGVEWQDIRRAWEYNRKQAATGRNAMRGGSTITQQLAKNLFLSNTRSYWRKGQELIITYMIELTMSKERILELYLNYAQWGVDIFGAQAAAQRYFKRDAAALGPAQSAQLASMLPRPAYYDETGVTRYLRSRTATIQQRMRLVEVP</sequence>
<comment type="function">
    <text evidence="11">Peptidoglycan polymerase that catalyzes glycan chain elongation from lipid-linked precursors.</text>
</comment>
<dbReference type="Pfam" id="PF00912">
    <property type="entry name" value="Transgly"/>
    <property type="match status" value="1"/>
</dbReference>